<reference evidence="2" key="2">
    <citation type="journal article" date="2013" name="Nat. Genet.">
        <title>The draft genomes of soft-shell turtle and green sea turtle yield insights into the development and evolution of the turtle-specific body plan.</title>
        <authorList>
            <person name="Wang Z."/>
            <person name="Pascual-Anaya J."/>
            <person name="Zadissa A."/>
            <person name="Li W."/>
            <person name="Niimura Y."/>
            <person name="Huang Z."/>
            <person name="Li C."/>
            <person name="White S."/>
            <person name="Xiong Z."/>
            <person name="Fang D."/>
            <person name="Wang B."/>
            <person name="Ming Y."/>
            <person name="Chen Y."/>
            <person name="Zheng Y."/>
            <person name="Kuraku S."/>
            <person name="Pignatelli M."/>
            <person name="Herrero J."/>
            <person name="Beal K."/>
            <person name="Nozawa M."/>
            <person name="Li Q."/>
            <person name="Wang J."/>
            <person name="Zhang H."/>
            <person name="Yu L."/>
            <person name="Shigenobu S."/>
            <person name="Wang J."/>
            <person name="Liu J."/>
            <person name="Flicek P."/>
            <person name="Searle S."/>
            <person name="Wang J."/>
            <person name="Kuratani S."/>
            <person name="Yin Y."/>
            <person name="Aken B."/>
            <person name="Zhang G."/>
            <person name="Irie N."/>
        </authorList>
    </citation>
    <scope>NUCLEOTIDE SEQUENCE [LARGE SCALE GENOMIC DNA]</scope>
    <source>
        <strain evidence="2">Daiwa-1</strain>
    </source>
</reference>
<evidence type="ECO:0000313" key="1">
    <source>
        <dbReference type="Ensembl" id="ENSPSIP00000001457.1"/>
    </source>
</evidence>
<keyword evidence="2" id="KW-1185">Reference proteome</keyword>
<dbReference type="HOGENOM" id="CLU_221563_0_0_1"/>
<protein>
    <submittedName>
        <fullName evidence="1">Uncharacterized protein</fullName>
    </submittedName>
</protein>
<reference evidence="2" key="1">
    <citation type="submission" date="2011-10" db="EMBL/GenBank/DDBJ databases">
        <authorList>
            <consortium name="Soft-shell Turtle Genome Consortium"/>
        </authorList>
    </citation>
    <scope>NUCLEOTIDE SEQUENCE [LARGE SCALE GENOMIC DNA]</scope>
    <source>
        <strain evidence="2">Daiwa-1</strain>
    </source>
</reference>
<evidence type="ECO:0000313" key="2">
    <source>
        <dbReference type="Proteomes" id="UP000007267"/>
    </source>
</evidence>
<dbReference type="AlphaFoldDB" id="K7F097"/>
<name>K7F097_PELSI</name>
<reference evidence="1" key="3">
    <citation type="submission" date="2025-08" db="UniProtKB">
        <authorList>
            <consortium name="Ensembl"/>
        </authorList>
    </citation>
    <scope>IDENTIFICATION</scope>
</reference>
<proteinExistence type="predicted"/>
<dbReference type="Proteomes" id="UP000007267">
    <property type="component" value="Unassembled WGS sequence"/>
</dbReference>
<accession>K7F097</accession>
<organism evidence="1 2">
    <name type="scientific">Pelodiscus sinensis</name>
    <name type="common">Chinese softshell turtle</name>
    <name type="synonym">Trionyx sinensis</name>
    <dbReference type="NCBI Taxonomy" id="13735"/>
    <lineage>
        <taxon>Eukaryota</taxon>
        <taxon>Metazoa</taxon>
        <taxon>Chordata</taxon>
        <taxon>Craniata</taxon>
        <taxon>Vertebrata</taxon>
        <taxon>Euteleostomi</taxon>
        <taxon>Archelosauria</taxon>
        <taxon>Testudinata</taxon>
        <taxon>Testudines</taxon>
        <taxon>Cryptodira</taxon>
        <taxon>Trionychia</taxon>
        <taxon>Trionychidae</taxon>
        <taxon>Pelodiscus</taxon>
    </lineage>
</organism>
<dbReference type="Ensembl" id="ENSPSIT00000001461.1">
    <property type="protein sequence ID" value="ENSPSIP00000001457.1"/>
    <property type="gene ID" value="ENSPSIG00000001461.1"/>
</dbReference>
<sequence>MGVEGCTKCIKYLLFVFNFVFW</sequence>
<reference evidence="1" key="4">
    <citation type="submission" date="2025-09" db="UniProtKB">
        <authorList>
            <consortium name="Ensembl"/>
        </authorList>
    </citation>
    <scope>IDENTIFICATION</scope>
</reference>
<dbReference type="EMBL" id="AGCU01165398">
    <property type="status" value="NOT_ANNOTATED_CDS"/>
    <property type="molecule type" value="Genomic_DNA"/>
</dbReference>